<dbReference type="InterPro" id="IPR015867">
    <property type="entry name" value="N-reg_PII/ATP_PRibTrfase_C"/>
</dbReference>
<dbReference type="OrthoDB" id="5296902at2"/>
<evidence type="ECO:0000313" key="2">
    <source>
        <dbReference type="Proteomes" id="UP000029640"/>
    </source>
</evidence>
<keyword evidence="2" id="KW-1185">Reference proteome</keyword>
<comment type="caution">
    <text evidence="1">The sequence shown here is derived from an EMBL/GenBank/DDBJ whole genome shotgun (WGS) entry which is preliminary data.</text>
</comment>
<dbReference type="EMBL" id="AUVB01000085">
    <property type="protein sequence ID" value="KGE02775.1"/>
    <property type="molecule type" value="Genomic_DNA"/>
</dbReference>
<dbReference type="STRING" id="1265313.HRUBRA_02753"/>
<dbReference type="InterPro" id="IPR021634">
    <property type="entry name" value="DUF3240"/>
</dbReference>
<sequence length="104" mass="11892">MTDPRLLTLLAPRERRDDFVDALMSRDDLSGFTLLPALGFSREHSHFSIPEQVAGYREFDRFEVLVEALDLPPLLEHLSASCGRERLRYWVSRVTAEGHLPVPS</sequence>
<organism evidence="1 2">
    <name type="scientific">Pseudohaliea rubra DSM 19751</name>
    <dbReference type="NCBI Taxonomy" id="1265313"/>
    <lineage>
        <taxon>Bacteria</taxon>
        <taxon>Pseudomonadati</taxon>
        <taxon>Pseudomonadota</taxon>
        <taxon>Gammaproteobacteria</taxon>
        <taxon>Cellvibrionales</taxon>
        <taxon>Halieaceae</taxon>
        <taxon>Pseudohaliea</taxon>
    </lineage>
</organism>
<dbReference type="Pfam" id="PF11582">
    <property type="entry name" value="DUF3240"/>
    <property type="match status" value="1"/>
</dbReference>
<dbReference type="RefSeq" id="WP_035514205.1">
    <property type="nucleotide sequence ID" value="NZ_KN234747.1"/>
</dbReference>
<proteinExistence type="predicted"/>
<dbReference type="eggNOG" id="ENOG50332V3">
    <property type="taxonomic scope" value="Bacteria"/>
</dbReference>
<gene>
    <name evidence="1" type="ORF">HRUBRA_02753</name>
</gene>
<evidence type="ECO:0008006" key="3">
    <source>
        <dbReference type="Google" id="ProtNLM"/>
    </source>
</evidence>
<dbReference type="HOGENOM" id="CLU_156351_2_0_6"/>
<dbReference type="Gene3D" id="3.30.70.120">
    <property type="match status" value="1"/>
</dbReference>
<accession>A0A095VN25</accession>
<protein>
    <recommendedName>
        <fullName evidence="3">DUF3240 domain-containing protein</fullName>
    </recommendedName>
</protein>
<reference evidence="1 2" key="1">
    <citation type="journal article" date="2014" name="Genome Announc.">
        <title>Genome Sequence of Gammaproteobacterial Pseudohaliea rubra Type Strain DSM 19751, Isolated from Coastal Seawater of the Mediterranean Sea.</title>
        <authorList>
            <person name="Spring S."/>
            <person name="Fiebig A."/>
            <person name="Riedel T."/>
            <person name="Goker M."/>
            <person name="Klenk H.P."/>
        </authorList>
    </citation>
    <scope>NUCLEOTIDE SEQUENCE [LARGE SCALE GENOMIC DNA]</scope>
    <source>
        <strain evidence="1 2">DSM 19751</strain>
    </source>
</reference>
<evidence type="ECO:0000313" key="1">
    <source>
        <dbReference type="EMBL" id="KGE02775.1"/>
    </source>
</evidence>
<dbReference type="Proteomes" id="UP000029640">
    <property type="component" value="Unassembled WGS sequence"/>
</dbReference>
<name>A0A095VN25_9GAMM</name>
<dbReference type="AlphaFoldDB" id="A0A095VN25"/>